<dbReference type="WBParaSite" id="MCU_007901-RA">
    <property type="protein sequence ID" value="MCU_007901-RA"/>
    <property type="gene ID" value="MCU_007901"/>
</dbReference>
<dbReference type="InterPro" id="IPR039139">
    <property type="entry name" value="CCDC170-like"/>
</dbReference>
<dbReference type="AlphaFoldDB" id="A0A5K3FJS9"/>
<keyword evidence="1" id="KW-0175">Coiled coil</keyword>
<dbReference type="PANTHER" id="PTHR18863">
    <property type="entry name" value="TSEC-2-RELATED"/>
    <property type="match status" value="1"/>
</dbReference>
<name>A0A5K3FJS9_MESCO</name>
<dbReference type="PANTHER" id="PTHR18863:SF6">
    <property type="entry name" value="COILED-COIL DOMAIN-CONTAINING PROTEIN 170"/>
    <property type="match status" value="1"/>
</dbReference>
<protein>
    <submittedName>
        <fullName evidence="2">Coiled-coil domain-containing protein 170</fullName>
    </submittedName>
</protein>
<feature type="coiled-coil region" evidence="1">
    <location>
        <begin position="37"/>
        <end position="113"/>
    </location>
</feature>
<sequence>MVVMAVLAEERKGENRNRGILTNLLECDSEYECFEKVKDLLRQHEALQIKAARLVDEASNFEFEQRAARETTCRLAGELNKATNALESAEFQMRQIKKELDQQKLALDAGKANSRLLQDRVQMLTSALERSHREAERREDRFRRLADTAAVAAAAAAASQTTNPTITEHEHKALQEFLHFIRHHLRDCDDQSMSKLLVRAKDRMVKQDEELKMAKSDAMKAESLAKELKEKVASLSLTEDKIKELEHEASRTESVLRSLRSEKTTTREWISKLADHLKLDGFATECEYPLLMDAISTRVKGLVAGESEKAASLRAKLLQSQQKHRELKERNESLEVQLGLLRKRVAELEESKQATAVAQTASLERDKRRLIKQLDQSRAVCSALQTETTRLKTEALNASQTTLAAVGTNALIHAAEAKVKELQAQCEQQERQLQRHQRERQQSEASAVQTIQTLQKRIASLQADLDCAHRSESQLLEFREVIARLLDLDCEELAVPDFEIVHRLEHTVLLNEERYHGFEDGSLFNSQN</sequence>
<evidence type="ECO:0000256" key="1">
    <source>
        <dbReference type="SAM" id="Coils"/>
    </source>
</evidence>
<feature type="coiled-coil region" evidence="1">
    <location>
        <begin position="310"/>
        <end position="351"/>
    </location>
</feature>
<accession>A0A5K3FJS9</accession>
<organism evidence="2">
    <name type="scientific">Mesocestoides corti</name>
    <name type="common">Flatworm</name>
    <dbReference type="NCBI Taxonomy" id="53468"/>
    <lineage>
        <taxon>Eukaryota</taxon>
        <taxon>Metazoa</taxon>
        <taxon>Spiralia</taxon>
        <taxon>Lophotrochozoa</taxon>
        <taxon>Platyhelminthes</taxon>
        <taxon>Cestoda</taxon>
        <taxon>Eucestoda</taxon>
        <taxon>Cyclophyllidea</taxon>
        <taxon>Mesocestoididae</taxon>
        <taxon>Mesocestoides</taxon>
    </lineage>
</organism>
<evidence type="ECO:0000313" key="2">
    <source>
        <dbReference type="WBParaSite" id="MCU_007901-RA"/>
    </source>
</evidence>
<feature type="coiled-coil region" evidence="1">
    <location>
        <begin position="405"/>
        <end position="471"/>
    </location>
</feature>
<proteinExistence type="predicted"/>
<reference evidence="2" key="1">
    <citation type="submission" date="2019-11" db="UniProtKB">
        <authorList>
            <consortium name="WormBaseParasite"/>
        </authorList>
    </citation>
    <scope>IDENTIFICATION</scope>
</reference>
<feature type="coiled-coil region" evidence="1">
    <location>
        <begin position="197"/>
        <end position="262"/>
    </location>
</feature>